<dbReference type="STRING" id="1348612.A0A397JB14"/>
<dbReference type="Proteomes" id="UP000266861">
    <property type="component" value="Unassembled WGS sequence"/>
</dbReference>
<dbReference type="EMBL" id="PQFF01000082">
    <property type="protein sequence ID" value="RHZ84008.1"/>
    <property type="molecule type" value="Genomic_DNA"/>
</dbReference>
<feature type="domain" description="DUF6570" evidence="2">
    <location>
        <begin position="208"/>
        <end position="339"/>
    </location>
</feature>
<gene>
    <name evidence="3" type="ORF">Glove_86g43</name>
</gene>
<evidence type="ECO:0000313" key="3">
    <source>
        <dbReference type="EMBL" id="RHZ84008.1"/>
    </source>
</evidence>
<feature type="compositionally biased region" description="Basic residues" evidence="1">
    <location>
        <begin position="44"/>
        <end position="54"/>
    </location>
</feature>
<dbReference type="Pfam" id="PF20209">
    <property type="entry name" value="DUF6570"/>
    <property type="match status" value="1"/>
</dbReference>
<protein>
    <recommendedName>
        <fullName evidence="2">DUF6570 domain-containing protein</fullName>
    </recommendedName>
</protein>
<keyword evidence="4" id="KW-1185">Reference proteome</keyword>
<sequence>MNETSFVYIKNDSVISDNYKSKRKQQKAVRRVDASYHRHEREQQRKRRETKRQKILIERDTQAEDAHIPLRVLEMDNEFCSSEERYADWPQPIDKAVANGALAEFRENVSCNSLRELPCAVCSGLYLYEHLTIISVRELHLPLLETNKHFENPFFEIDFSYGHPYIDKGSCKILLNRNGLVKNNVNGKNENSFDLRVCSDCKRLLDAGNTPMFSLANVWIGTTPRYLQGLTIPEQLLISAGYICINLIQLADRRHTHHKLKGHVITFTQEPTSLTAVLPLPMYRLYDHLKVVFVGHGRPPEEQLKKVLRVRKDRVATALNWLMNHNILYKDIKLDRTILESLPENGIPTALLATTVMVNINPEEVEHYTGYVTDPVNKDDINDDLSDVDDGELDEEGNISELNNSVDGLIELRNSGMTYANNVFISK</sequence>
<reference evidence="3 4" key="1">
    <citation type="submission" date="2018-08" db="EMBL/GenBank/DDBJ databases">
        <title>Genome and evolution of the arbuscular mycorrhizal fungus Diversispora epigaea (formerly Glomus versiforme) and its bacterial endosymbionts.</title>
        <authorList>
            <person name="Sun X."/>
            <person name="Fei Z."/>
            <person name="Harrison M."/>
        </authorList>
    </citation>
    <scope>NUCLEOTIDE SEQUENCE [LARGE SCALE GENOMIC DNA]</scope>
    <source>
        <strain evidence="3 4">IT104</strain>
    </source>
</reference>
<organism evidence="3 4">
    <name type="scientific">Diversispora epigaea</name>
    <dbReference type="NCBI Taxonomy" id="1348612"/>
    <lineage>
        <taxon>Eukaryota</taxon>
        <taxon>Fungi</taxon>
        <taxon>Fungi incertae sedis</taxon>
        <taxon>Mucoromycota</taxon>
        <taxon>Glomeromycotina</taxon>
        <taxon>Glomeromycetes</taxon>
        <taxon>Diversisporales</taxon>
        <taxon>Diversisporaceae</taxon>
        <taxon>Diversispora</taxon>
    </lineage>
</organism>
<dbReference type="AlphaFoldDB" id="A0A397JB14"/>
<comment type="caution">
    <text evidence="3">The sequence shown here is derived from an EMBL/GenBank/DDBJ whole genome shotgun (WGS) entry which is preliminary data.</text>
</comment>
<evidence type="ECO:0000256" key="1">
    <source>
        <dbReference type="SAM" id="MobiDB-lite"/>
    </source>
</evidence>
<dbReference type="InterPro" id="IPR046700">
    <property type="entry name" value="DUF6570"/>
</dbReference>
<evidence type="ECO:0000313" key="4">
    <source>
        <dbReference type="Proteomes" id="UP000266861"/>
    </source>
</evidence>
<evidence type="ECO:0000259" key="2">
    <source>
        <dbReference type="Pfam" id="PF20209"/>
    </source>
</evidence>
<proteinExistence type="predicted"/>
<feature type="region of interest" description="Disordered" evidence="1">
    <location>
        <begin position="19"/>
        <end position="54"/>
    </location>
</feature>
<feature type="compositionally biased region" description="Basic and acidic residues" evidence="1">
    <location>
        <begin position="30"/>
        <end position="43"/>
    </location>
</feature>
<name>A0A397JB14_9GLOM</name>
<accession>A0A397JB14</accession>
<dbReference type="OrthoDB" id="2481897at2759"/>